<evidence type="ECO:0000313" key="2">
    <source>
        <dbReference type="EMBL" id="KAF2582347.1"/>
    </source>
</evidence>
<feature type="compositionally biased region" description="Basic and acidic residues" evidence="1">
    <location>
        <begin position="1"/>
        <end position="33"/>
    </location>
</feature>
<feature type="compositionally biased region" description="Basic residues" evidence="1">
    <location>
        <begin position="41"/>
        <end position="52"/>
    </location>
</feature>
<dbReference type="EMBL" id="QGKW02001660">
    <property type="protein sequence ID" value="KAF2582347.1"/>
    <property type="molecule type" value="Genomic_DNA"/>
</dbReference>
<sequence length="77" mass="9067">MPEKPAAFKREPPQHEITTREPRRPGSEPERRRTPSSCPPNHRKPTRSNTKTHRSEHSKISLLPRKRQGSPDREQRQ</sequence>
<dbReference type="AlphaFoldDB" id="A0A8S9JLR4"/>
<feature type="region of interest" description="Disordered" evidence="1">
    <location>
        <begin position="1"/>
        <end position="77"/>
    </location>
</feature>
<organism evidence="2 3">
    <name type="scientific">Brassica cretica</name>
    <name type="common">Mustard</name>
    <dbReference type="NCBI Taxonomy" id="69181"/>
    <lineage>
        <taxon>Eukaryota</taxon>
        <taxon>Viridiplantae</taxon>
        <taxon>Streptophyta</taxon>
        <taxon>Embryophyta</taxon>
        <taxon>Tracheophyta</taxon>
        <taxon>Spermatophyta</taxon>
        <taxon>Magnoliopsida</taxon>
        <taxon>eudicotyledons</taxon>
        <taxon>Gunneridae</taxon>
        <taxon>Pentapetalae</taxon>
        <taxon>rosids</taxon>
        <taxon>malvids</taxon>
        <taxon>Brassicales</taxon>
        <taxon>Brassicaceae</taxon>
        <taxon>Brassiceae</taxon>
        <taxon>Brassica</taxon>
    </lineage>
</organism>
<gene>
    <name evidence="2" type="ORF">F2Q68_00004130</name>
</gene>
<proteinExistence type="predicted"/>
<name>A0A8S9JLR4_BRACR</name>
<reference evidence="2" key="1">
    <citation type="submission" date="2019-12" db="EMBL/GenBank/DDBJ databases">
        <title>Genome sequencing and annotation of Brassica cretica.</title>
        <authorList>
            <person name="Studholme D.J."/>
            <person name="Sarris P.F."/>
        </authorList>
    </citation>
    <scope>NUCLEOTIDE SEQUENCE</scope>
    <source>
        <strain evidence="2">PFS-001/15</strain>
        <tissue evidence="2">Leaf</tissue>
    </source>
</reference>
<evidence type="ECO:0000256" key="1">
    <source>
        <dbReference type="SAM" id="MobiDB-lite"/>
    </source>
</evidence>
<accession>A0A8S9JLR4</accession>
<comment type="caution">
    <text evidence="2">The sequence shown here is derived from an EMBL/GenBank/DDBJ whole genome shotgun (WGS) entry which is preliminary data.</text>
</comment>
<evidence type="ECO:0000313" key="3">
    <source>
        <dbReference type="Proteomes" id="UP000712281"/>
    </source>
</evidence>
<protein>
    <submittedName>
        <fullName evidence="2">Uncharacterized protein</fullName>
    </submittedName>
</protein>
<dbReference type="Proteomes" id="UP000712281">
    <property type="component" value="Unassembled WGS sequence"/>
</dbReference>